<feature type="binding site" evidence="7">
    <location>
        <position position="67"/>
    </location>
    <ligand>
        <name>Fe cation</name>
        <dbReference type="ChEBI" id="CHEBI:24875"/>
        <label>2</label>
    </ligand>
</feature>
<keyword evidence="2 7" id="KW-0479">Metal-binding</keyword>
<dbReference type="GO" id="GO:0004113">
    <property type="term" value="F:2',3'-cyclic-nucleotide 3'-phosphodiesterase activity"/>
    <property type="evidence" value="ECO:0007669"/>
    <property type="project" value="TreeGrafter"/>
</dbReference>
<dbReference type="GO" id="GO:0046872">
    <property type="term" value="F:metal ion binding"/>
    <property type="evidence" value="ECO:0007669"/>
    <property type="project" value="UniProtKB-KW"/>
</dbReference>
<dbReference type="NCBIfam" id="TIGR00282">
    <property type="entry name" value="TIGR00282 family metallophosphoesterase"/>
    <property type="match status" value="1"/>
</dbReference>
<feature type="binding site" evidence="7">
    <location>
        <position position="177"/>
    </location>
    <ligand>
        <name>Fe cation</name>
        <dbReference type="ChEBI" id="CHEBI:24875"/>
        <label>1</label>
    </ligand>
</feature>
<evidence type="ECO:0000256" key="7">
    <source>
        <dbReference type="PIRSR" id="PIRSR004789-51"/>
    </source>
</evidence>
<sequence>MRIMFIGDIVGKIGRDAIETYIPQLKQKYKPTVTIVNAENAAHGKGLTEKIYKQLLRNGVDFMTMGNHTYGQREIYDFIDEAKRLVRPANFPDEAPGIGMRFIKINDIKLAVINLQGRAFMPDIDDPFKKADQLVKEAQEQTPFIFVDFHAETTSEKYAMGWHLDGRASAVVGTHTHIQTADERILPKGTGYITDVGMTGFYDGILGINKTEVIERFITSLPQRHVVPNEGRSVLSGVVIDLDKEGKTKHIERILINDDHPFSTF</sequence>
<gene>
    <name evidence="8" type="ORF">HMPREF0769_12490</name>
</gene>
<dbReference type="HOGENOM" id="CLU_068238_0_0_9"/>
<feature type="binding site" evidence="7">
    <location>
        <position position="175"/>
    </location>
    <ligand>
        <name>Fe cation</name>
        <dbReference type="ChEBI" id="CHEBI:24875"/>
        <label>2</label>
    </ligand>
</feature>
<comment type="cofactor">
    <cofactor evidence="1">
        <name>Fe(3+)</name>
        <dbReference type="ChEBI" id="CHEBI:29034"/>
    </cofactor>
</comment>
<feature type="binding site" evidence="7">
    <location>
        <position position="150"/>
    </location>
    <ligand>
        <name>Fe cation</name>
        <dbReference type="ChEBI" id="CHEBI:24875"/>
        <label>2</label>
    </ligand>
</feature>
<dbReference type="RefSeq" id="WP_001222103.1">
    <property type="nucleotide sequence ID" value="NZ_CM000952.1"/>
</dbReference>
<protein>
    <submittedName>
        <fullName evidence="8">Putative metallophosphoesterase</fullName>
    </submittedName>
</protein>
<dbReference type="EMBL" id="ACJA02000004">
    <property type="protein sequence ID" value="EFH94869.1"/>
    <property type="molecule type" value="Genomic_DNA"/>
</dbReference>
<evidence type="ECO:0000256" key="2">
    <source>
        <dbReference type="ARBA" id="ARBA00022723"/>
    </source>
</evidence>
<dbReference type="Proteomes" id="UP000003455">
    <property type="component" value="Chromosome"/>
</dbReference>
<dbReference type="Pfam" id="PF13277">
    <property type="entry name" value="YmdB"/>
    <property type="match status" value="1"/>
</dbReference>
<feature type="active site" description="Proton donor" evidence="6">
    <location>
        <position position="68"/>
    </location>
</feature>
<evidence type="ECO:0000256" key="1">
    <source>
        <dbReference type="ARBA" id="ARBA00001965"/>
    </source>
</evidence>
<accession>A0A0E1X655</accession>
<reference evidence="8" key="1">
    <citation type="submission" date="2010-05" db="EMBL/GenBank/DDBJ databases">
        <authorList>
            <person name="Muzny D."/>
            <person name="Qin X."/>
            <person name="Buhay C."/>
            <person name="Dugan-Rocha S."/>
            <person name="Ding Y."/>
            <person name="Chen G."/>
            <person name="Hawes A."/>
            <person name="Holder M."/>
            <person name="Jhangiani S."/>
            <person name="Johnson A."/>
            <person name="Khan Z."/>
            <person name="Li Z."/>
            <person name="Liu W."/>
            <person name="Liu X."/>
            <person name="Perez L."/>
            <person name="Shen H."/>
            <person name="Wang Q."/>
            <person name="Watt J."/>
            <person name="Xi L."/>
            <person name="Xin Y."/>
            <person name="Zhou J."/>
            <person name="Deng J."/>
            <person name="Jiang H."/>
            <person name="Liu Y."/>
            <person name="Qu J."/>
            <person name="Song X.-Z."/>
            <person name="Zhang L."/>
            <person name="Villasana D."/>
            <person name="Johnson A."/>
            <person name="Liu J."/>
            <person name="Liyanage D."/>
            <person name="Lorensuhewa L."/>
            <person name="Robinson T."/>
            <person name="Song A."/>
            <person name="Song B.-B."/>
            <person name="Dinh H."/>
            <person name="Thornton R."/>
            <person name="Coyle M."/>
            <person name="Francisco L."/>
            <person name="Jackson L."/>
            <person name="Javaid M."/>
            <person name="Korchina V."/>
            <person name="Kovar C."/>
            <person name="Mata R."/>
            <person name="Mathew T."/>
            <person name="Ngo R."/>
            <person name="Nguyen L."/>
            <person name="Nguyen N."/>
            <person name="Okwuonu G."/>
            <person name="Ongeri F."/>
            <person name="Pham C."/>
            <person name="Simmons D."/>
            <person name="Wilczek-Boney K."/>
            <person name="Hale W."/>
            <person name="Jakkamsetti A."/>
            <person name="Pham P."/>
            <person name="Ruth R."/>
            <person name="San Lucas F."/>
            <person name="Warren J."/>
            <person name="Zhang J."/>
            <person name="Zhao Z."/>
            <person name="Zhou C."/>
            <person name="Zhu D."/>
            <person name="Lee S."/>
            <person name="Bess C."/>
            <person name="Blankenburg K."/>
            <person name="Forbes L."/>
            <person name="Fu Q."/>
            <person name="Gubbala S."/>
            <person name="Hirani K."/>
            <person name="Jayaseelan J.C."/>
            <person name="Lara F."/>
            <person name="Munidasa M."/>
            <person name="Palculict T."/>
            <person name="Patil S."/>
            <person name="Pu L.-L."/>
            <person name="Saada N."/>
            <person name="Tang L."/>
            <person name="Weissenberger G."/>
            <person name="Zhu Y."/>
            <person name="Hemphill L."/>
            <person name="Shang Y."/>
            <person name="Youmans B."/>
            <person name="Ayvaz T."/>
            <person name="Ross M."/>
            <person name="Santibanez J."/>
            <person name="Aqrawi P."/>
            <person name="Gross S."/>
            <person name="Joshi V."/>
            <person name="Fowler G."/>
            <person name="Nazareth L."/>
            <person name="Reid J."/>
            <person name="Worley K."/>
            <person name="Petrosino J."/>
            <person name="Highlander S."/>
            <person name="Gibbs R."/>
        </authorList>
    </citation>
    <scope>NUCLEOTIDE SEQUENCE [LARGE SCALE GENOMIC DNA]</scope>
    <source>
        <strain evidence="8">MN8</strain>
    </source>
</reference>
<dbReference type="AlphaFoldDB" id="A0A0E1X655"/>
<evidence type="ECO:0000256" key="6">
    <source>
        <dbReference type="PIRSR" id="PIRSR004789-50"/>
    </source>
</evidence>
<evidence type="ECO:0000256" key="3">
    <source>
        <dbReference type="ARBA" id="ARBA00022801"/>
    </source>
</evidence>
<dbReference type="PANTHER" id="PTHR36303:SF1">
    <property type="entry name" value="2',3'-CYCLIC-NUCLEOTIDE 2'-PHOSPHODIESTERASE"/>
    <property type="match status" value="1"/>
</dbReference>
<evidence type="ECO:0000313" key="8">
    <source>
        <dbReference type="EMBL" id="EFH94869.1"/>
    </source>
</evidence>
<proteinExistence type="inferred from homology"/>
<dbReference type="InterPro" id="IPR029052">
    <property type="entry name" value="Metallo-depent_PP-like"/>
</dbReference>
<comment type="similarity">
    <text evidence="5">Belongs to the YmdB-like family.</text>
</comment>
<feature type="binding site" evidence="7">
    <location>
        <position position="39"/>
    </location>
    <ligand>
        <name>Fe cation</name>
        <dbReference type="ChEBI" id="CHEBI:24875"/>
        <label>2</label>
    </ligand>
</feature>
<feature type="binding site" evidence="7">
    <location>
        <position position="39"/>
    </location>
    <ligand>
        <name>Fe cation</name>
        <dbReference type="ChEBI" id="CHEBI:24875"/>
        <label>1</label>
    </ligand>
</feature>
<evidence type="ECO:0000256" key="4">
    <source>
        <dbReference type="ARBA" id="ARBA00023004"/>
    </source>
</evidence>
<name>A0A0E1X655_STAAU</name>
<keyword evidence="3" id="KW-0378">Hydrolase</keyword>
<keyword evidence="4" id="KW-0408">Iron</keyword>
<feature type="binding site" evidence="7">
    <location>
        <position position="8"/>
    </location>
    <ligand>
        <name>Fe cation</name>
        <dbReference type="ChEBI" id="CHEBI:24875"/>
        <label>1</label>
    </ligand>
</feature>
<dbReference type="CDD" id="cd07382">
    <property type="entry name" value="MPP_DR1281"/>
    <property type="match status" value="1"/>
</dbReference>
<feature type="binding site" evidence="7">
    <location>
        <position position="40"/>
    </location>
    <ligand>
        <name>Fe cation</name>
        <dbReference type="ChEBI" id="CHEBI:24875"/>
        <label>1</label>
    </ligand>
</feature>
<dbReference type="InterPro" id="IPR005235">
    <property type="entry name" value="YmdB-like"/>
</dbReference>
<evidence type="ECO:0000256" key="5">
    <source>
        <dbReference type="ARBA" id="ARBA00061401"/>
    </source>
</evidence>
<comment type="caution">
    <text evidence="8">The sequence shown here is derived from an EMBL/GenBank/DDBJ whole genome shotgun (WGS) entry which is preliminary data.</text>
</comment>
<dbReference type="PANTHER" id="PTHR36303">
    <property type="entry name" value="2',3'-CYCLIC-NUCLEOTIDE 2'-PHOSPHODIESTERASE"/>
    <property type="match status" value="1"/>
</dbReference>
<organism evidence="8">
    <name type="scientific">Staphylococcus aureus subsp. aureus MN8</name>
    <dbReference type="NCBI Taxonomy" id="548470"/>
    <lineage>
        <taxon>Bacteria</taxon>
        <taxon>Bacillati</taxon>
        <taxon>Bacillota</taxon>
        <taxon>Bacilli</taxon>
        <taxon>Bacillales</taxon>
        <taxon>Staphylococcaceae</taxon>
        <taxon>Staphylococcus</taxon>
    </lineage>
</organism>
<dbReference type="FunFam" id="3.60.21.10:FF:000016">
    <property type="entry name" value="Putative metallophosphoesterase"/>
    <property type="match status" value="1"/>
</dbReference>
<dbReference type="PIRSF" id="PIRSF004789">
    <property type="entry name" value="DR1281"/>
    <property type="match status" value="1"/>
</dbReference>
<dbReference type="Gene3D" id="3.60.21.10">
    <property type="match status" value="1"/>
</dbReference>
<dbReference type="SUPFAM" id="SSF56300">
    <property type="entry name" value="Metallo-dependent phosphatases"/>
    <property type="match status" value="1"/>
</dbReference>